<evidence type="ECO:0000313" key="1">
    <source>
        <dbReference type="EnsemblMetazoa" id="XP_012058560.1"/>
    </source>
</evidence>
<reference evidence="1" key="2">
    <citation type="submission" date="2016-04" db="UniProtKB">
        <authorList>
            <consortium name="EnsemblMetazoa"/>
        </authorList>
    </citation>
    <scope>IDENTIFICATION</scope>
</reference>
<dbReference type="EMBL" id="ADTU01020032">
    <property type="status" value="NOT_ANNOTATED_CDS"/>
    <property type="molecule type" value="Genomic_DNA"/>
</dbReference>
<accession>A0A158NM02</accession>
<dbReference type="InterPro" id="IPR013783">
    <property type="entry name" value="Ig-like_fold"/>
</dbReference>
<reference evidence="2" key="1">
    <citation type="journal article" date="2011" name="PLoS Genet.">
        <title>The genome sequence of the leaf-cutter ant Atta cephalotes reveals insights into its obligate symbiotic lifestyle.</title>
        <authorList>
            <person name="Suen G."/>
            <person name="Teiling C."/>
            <person name="Li L."/>
            <person name="Holt C."/>
            <person name="Abouheif E."/>
            <person name="Bornberg-Bauer E."/>
            <person name="Bouffard P."/>
            <person name="Caldera E.J."/>
            <person name="Cash E."/>
            <person name="Cavanaugh A."/>
            <person name="Denas O."/>
            <person name="Elhaik E."/>
            <person name="Fave M.J."/>
            <person name="Gadau J."/>
            <person name="Gibson J.D."/>
            <person name="Graur D."/>
            <person name="Grubbs K.J."/>
            <person name="Hagen D.E."/>
            <person name="Harkins T.T."/>
            <person name="Helmkampf M."/>
            <person name="Hu H."/>
            <person name="Johnson B.R."/>
            <person name="Kim J."/>
            <person name="Marsh S.E."/>
            <person name="Moeller J.A."/>
            <person name="Munoz-Torres M.C."/>
            <person name="Murphy M.C."/>
            <person name="Naughton M.C."/>
            <person name="Nigam S."/>
            <person name="Overson R."/>
            <person name="Rajakumar R."/>
            <person name="Reese J.T."/>
            <person name="Scott J.J."/>
            <person name="Smith C.R."/>
            <person name="Tao S."/>
            <person name="Tsutsui N.D."/>
            <person name="Viljakainen L."/>
            <person name="Wissler L."/>
            <person name="Yandell M.D."/>
            <person name="Zimmer F."/>
            <person name="Taylor J."/>
            <person name="Slater S.C."/>
            <person name="Clifton S.W."/>
            <person name="Warren W.C."/>
            <person name="Elsik C.G."/>
            <person name="Smith C.D."/>
            <person name="Weinstock G.M."/>
            <person name="Gerardo N.M."/>
            <person name="Currie C.R."/>
        </authorList>
    </citation>
    <scope>NUCLEOTIDE SEQUENCE [LARGE SCALE GENOMIC DNA]</scope>
</reference>
<evidence type="ECO:0000313" key="2">
    <source>
        <dbReference type="Proteomes" id="UP000005205"/>
    </source>
</evidence>
<dbReference type="InterPro" id="IPR036179">
    <property type="entry name" value="Ig-like_dom_sf"/>
</dbReference>
<proteinExistence type="predicted"/>
<gene>
    <name evidence="1" type="primary">105621710</name>
</gene>
<keyword evidence="2" id="KW-1185">Reference proteome</keyword>
<dbReference type="Proteomes" id="UP000005205">
    <property type="component" value="Unassembled WGS sequence"/>
</dbReference>
<dbReference type="OrthoDB" id="6478865at2759"/>
<dbReference type="EMBL" id="ADTU01020031">
    <property type="status" value="NOT_ANNOTATED_CDS"/>
    <property type="molecule type" value="Genomic_DNA"/>
</dbReference>
<dbReference type="PANTHER" id="PTHR21261">
    <property type="entry name" value="BEAT PROTEIN"/>
    <property type="match status" value="1"/>
</dbReference>
<dbReference type="InParanoid" id="A0A158NM02"/>
<dbReference type="eggNOG" id="ENOG502S1P4">
    <property type="taxonomic scope" value="Eukaryota"/>
</dbReference>
<dbReference type="AlphaFoldDB" id="A0A158NM02"/>
<dbReference type="SUPFAM" id="SSF48726">
    <property type="entry name" value="Immunoglobulin"/>
    <property type="match status" value="1"/>
</dbReference>
<dbReference type="EnsemblMetazoa" id="XM_012203170.1">
    <property type="protein sequence ID" value="XP_012058560.1"/>
    <property type="gene ID" value="LOC105621710"/>
</dbReference>
<protein>
    <recommendedName>
        <fullName evidence="3">Ig-like domain-containing protein</fullName>
    </recommendedName>
</protein>
<name>A0A158NM02_ATTCE</name>
<dbReference type="PANTHER" id="PTHR21261:SF2">
    <property type="entry name" value="GH04238P-RELATED"/>
    <property type="match status" value="1"/>
</dbReference>
<dbReference type="KEGG" id="acep:105621710"/>
<dbReference type="Gene3D" id="2.60.40.10">
    <property type="entry name" value="Immunoglobulins"/>
    <property type="match status" value="1"/>
</dbReference>
<sequence>MAENSRRKQKTPSLAAIDYCKQGEESWQLIIKRINIPPTVKLNDTDYIILDCDYDLENTSSTGLVVKWFFNTNQVIYQWIYGRYPLADEPAAKYVDLTYKASNDPYTEYRAIKLNKPGVDLTGIYTCVISTYADERMANASMIVYSSRISMVKSSQSSMLASYLCF</sequence>
<organism evidence="1 2">
    <name type="scientific">Atta cephalotes</name>
    <name type="common">Leafcutter ant</name>
    <dbReference type="NCBI Taxonomy" id="12957"/>
    <lineage>
        <taxon>Eukaryota</taxon>
        <taxon>Metazoa</taxon>
        <taxon>Ecdysozoa</taxon>
        <taxon>Arthropoda</taxon>
        <taxon>Hexapoda</taxon>
        <taxon>Insecta</taxon>
        <taxon>Pterygota</taxon>
        <taxon>Neoptera</taxon>
        <taxon>Endopterygota</taxon>
        <taxon>Hymenoptera</taxon>
        <taxon>Apocrita</taxon>
        <taxon>Aculeata</taxon>
        <taxon>Formicoidea</taxon>
        <taxon>Formicidae</taxon>
        <taxon>Myrmicinae</taxon>
        <taxon>Atta</taxon>
    </lineage>
</organism>
<dbReference type="STRING" id="12957.A0A158NM02"/>
<evidence type="ECO:0008006" key="3">
    <source>
        <dbReference type="Google" id="ProtNLM"/>
    </source>
</evidence>